<protein>
    <recommendedName>
        <fullName evidence="3">Plastid lipid-associated protein/fibrillin conserved domain-containing protein</fullName>
    </recommendedName>
</protein>
<organism evidence="1 2">
    <name type="scientific">Chrysochromulina tobinii</name>
    <dbReference type="NCBI Taxonomy" id="1460289"/>
    <lineage>
        <taxon>Eukaryota</taxon>
        <taxon>Haptista</taxon>
        <taxon>Haptophyta</taxon>
        <taxon>Prymnesiophyceae</taxon>
        <taxon>Prymnesiales</taxon>
        <taxon>Chrysochromulinaceae</taxon>
        <taxon>Chrysochromulina</taxon>
    </lineage>
</organism>
<proteinExistence type="predicted"/>
<dbReference type="AlphaFoldDB" id="A0A0M0K2P2"/>
<evidence type="ECO:0000313" key="2">
    <source>
        <dbReference type="Proteomes" id="UP000037460"/>
    </source>
</evidence>
<dbReference type="Proteomes" id="UP000037460">
    <property type="component" value="Unassembled WGS sequence"/>
</dbReference>
<gene>
    <name evidence="1" type="ORF">Ctob_013408</name>
</gene>
<name>A0A0M0K2P2_9EUKA</name>
<sequence>MNAFPAADDDAYLDAPIEELKAHMSIARASNDRAKLSELVDALEALNPTDRCATSPLLDGYWETVYASPEPCWARGRPVLHVIESWCPQNLGPGAPGVLANPRGELWSDVAKGRGAYVQRARLRWGTIELRATYQWLGGETWDVEFVSRARLLFGLPLWRAPLLAPLPSDLDHGVRPTYVDGELCILRAPACTAGQTTLRSERVYLLRRRRNRLWQDGSFKGLSDRPLVGFDLDP</sequence>
<evidence type="ECO:0000313" key="1">
    <source>
        <dbReference type="EMBL" id="KOO32653.1"/>
    </source>
</evidence>
<dbReference type="EMBL" id="JWZX01001712">
    <property type="protein sequence ID" value="KOO32653.1"/>
    <property type="molecule type" value="Genomic_DNA"/>
</dbReference>
<comment type="caution">
    <text evidence="1">The sequence shown here is derived from an EMBL/GenBank/DDBJ whole genome shotgun (WGS) entry which is preliminary data.</text>
</comment>
<evidence type="ECO:0008006" key="3">
    <source>
        <dbReference type="Google" id="ProtNLM"/>
    </source>
</evidence>
<keyword evidence="2" id="KW-1185">Reference proteome</keyword>
<accession>A0A0M0K2P2</accession>
<dbReference type="OrthoDB" id="189024at2759"/>
<reference evidence="2" key="1">
    <citation type="journal article" date="2015" name="PLoS Genet.">
        <title>Genome Sequence and Transcriptome Analyses of Chrysochromulina tobin: Metabolic Tools for Enhanced Algal Fitness in the Prominent Order Prymnesiales (Haptophyceae).</title>
        <authorList>
            <person name="Hovde B.T."/>
            <person name="Deodato C.R."/>
            <person name="Hunsperger H.M."/>
            <person name="Ryken S.A."/>
            <person name="Yost W."/>
            <person name="Jha R.K."/>
            <person name="Patterson J."/>
            <person name="Monnat R.J. Jr."/>
            <person name="Barlow S.B."/>
            <person name="Starkenburg S.R."/>
            <person name="Cattolico R.A."/>
        </authorList>
    </citation>
    <scope>NUCLEOTIDE SEQUENCE</scope>
    <source>
        <strain evidence="2">CCMP291</strain>
    </source>
</reference>